<evidence type="ECO:0000259" key="3">
    <source>
        <dbReference type="PROSITE" id="PS51186"/>
    </source>
</evidence>
<dbReference type="PROSITE" id="PS51186">
    <property type="entry name" value="GNAT"/>
    <property type="match status" value="1"/>
</dbReference>
<accession>A0ABS7K8H6</accession>
<dbReference type="EMBL" id="JACWFH010000023">
    <property type="protein sequence ID" value="MBY0098401.1"/>
    <property type="molecule type" value="Genomic_DNA"/>
</dbReference>
<dbReference type="SUPFAM" id="SSF55729">
    <property type="entry name" value="Acyl-CoA N-acyltransferases (Nat)"/>
    <property type="match status" value="1"/>
</dbReference>
<dbReference type="Gene3D" id="3.40.630.30">
    <property type="match status" value="1"/>
</dbReference>
<dbReference type="PANTHER" id="PTHR43420">
    <property type="entry name" value="ACETYLTRANSFERASE"/>
    <property type="match status" value="1"/>
</dbReference>
<reference evidence="4 5" key="1">
    <citation type="submission" date="2020-07" db="EMBL/GenBank/DDBJ databases">
        <title>Fungal Genomes of the International Space Station.</title>
        <authorList>
            <person name="Seuylemezian A."/>
            <person name="Singh N.K."/>
            <person name="Wood J."/>
            <person name="Venkateswaran K."/>
        </authorList>
    </citation>
    <scope>NUCLEOTIDE SEQUENCE [LARGE SCALE GENOMIC DNA]</scope>
    <source>
        <strain evidence="4 5">PL-B2</strain>
    </source>
</reference>
<proteinExistence type="predicted"/>
<keyword evidence="2" id="KW-0012">Acyltransferase</keyword>
<dbReference type="InterPro" id="IPR000182">
    <property type="entry name" value="GNAT_dom"/>
</dbReference>
<evidence type="ECO:0000256" key="1">
    <source>
        <dbReference type="ARBA" id="ARBA00022679"/>
    </source>
</evidence>
<keyword evidence="1" id="KW-0808">Transferase</keyword>
<dbReference type="RefSeq" id="WP_221874621.1">
    <property type="nucleotide sequence ID" value="NZ_JACWFH010000023.1"/>
</dbReference>
<feature type="domain" description="N-acetyltransferase" evidence="3">
    <location>
        <begin position="62"/>
        <end position="237"/>
    </location>
</feature>
<gene>
    <name evidence="4" type="ORF">H0185_16565</name>
</gene>
<sequence>MKKRAKSKSKKRKAVDLFEVETDETFYFIAGYTEGGAPFGITWEEIIAGELKLRGAVKSDAKKAVELIHIAISDIAEQLTGETKEQKIRETLSQFFREENNRLSFQNMMVADVLGEVAGIIITYSGEDAARLDQPILKHVRRKRSDEAILFDKEADEQDFYIDTLCVDDRFRGHGIGTMLLKEAEEIAQQKGDYRISLNVAHDNPIARKLYEGIGYMKEKVIQINHHPYDYMVKTLKADEE</sequence>
<protein>
    <submittedName>
        <fullName evidence="4">GNAT family N-acetyltransferase</fullName>
    </submittedName>
</protein>
<evidence type="ECO:0000313" key="4">
    <source>
        <dbReference type="EMBL" id="MBY0098401.1"/>
    </source>
</evidence>
<dbReference type="CDD" id="cd04301">
    <property type="entry name" value="NAT_SF"/>
    <property type="match status" value="1"/>
</dbReference>
<dbReference type="Proteomes" id="UP000769780">
    <property type="component" value="Unassembled WGS sequence"/>
</dbReference>
<organism evidence="4 5">
    <name type="scientific">Mesobacillus maritimus</name>
    <dbReference type="NCBI Taxonomy" id="1643336"/>
    <lineage>
        <taxon>Bacteria</taxon>
        <taxon>Bacillati</taxon>
        <taxon>Bacillota</taxon>
        <taxon>Bacilli</taxon>
        <taxon>Bacillales</taxon>
        <taxon>Bacillaceae</taxon>
        <taxon>Mesobacillus</taxon>
    </lineage>
</organism>
<dbReference type="InterPro" id="IPR050680">
    <property type="entry name" value="YpeA/RimI_acetyltransf"/>
</dbReference>
<evidence type="ECO:0000313" key="5">
    <source>
        <dbReference type="Proteomes" id="UP000769780"/>
    </source>
</evidence>
<dbReference type="PANTHER" id="PTHR43420:SF52">
    <property type="entry name" value="N-ACETYLTRANSFERASE YODP"/>
    <property type="match status" value="1"/>
</dbReference>
<keyword evidence="5" id="KW-1185">Reference proteome</keyword>
<evidence type="ECO:0000256" key="2">
    <source>
        <dbReference type="ARBA" id="ARBA00023315"/>
    </source>
</evidence>
<dbReference type="InterPro" id="IPR016181">
    <property type="entry name" value="Acyl_CoA_acyltransferase"/>
</dbReference>
<name>A0ABS7K8H6_9BACI</name>
<dbReference type="Pfam" id="PF00583">
    <property type="entry name" value="Acetyltransf_1"/>
    <property type="match status" value="1"/>
</dbReference>
<comment type="caution">
    <text evidence="4">The sequence shown here is derived from an EMBL/GenBank/DDBJ whole genome shotgun (WGS) entry which is preliminary data.</text>
</comment>